<dbReference type="EMBL" id="JAQIZT010000018">
    <property type="protein sequence ID" value="KAJ6958606.1"/>
    <property type="molecule type" value="Genomic_DNA"/>
</dbReference>
<keyword evidence="2" id="KW-0472">Membrane</keyword>
<proteinExistence type="predicted"/>
<keyword evidence="4" id="KW-1185">Reference proteome</keyword>
<evidence type="ECO:0000313" key="4">
    <source>
        <dbReference type="Proteomes" id="UP001164929"/>
    </source>
</evidence>
<dbReference type="Proteomes" id="UP001164929">
    <property type="component" value="Chromosome 18"/>
</dbReference>
<reference evidence="3 4" key="1">
    <citation type="journal article" date="2023" name="Mol. Ecol. Resour.">
        <title>Chromosome-level genome assembly of a triploid poplar Populus alba 'Berolinensis'.</title>
        <authorList>
            <person name="Chen S."/>
            <person name="Yu Y."/>
            <person name="Wang X."/>
            <person name="Wang S."/>
            <person name="Zhang T."/>
            <person name="Zhou Y."/>
            <person name="He R."/>
            <person name="Meng N."/>
            <person name="Wang Y."/>
            <person name="Liu W."/>
            <person name="Liu Z."/>
            <person name="Liu J."/>
            <person name="Guo Q."/>
            <person name="Huang H."/>
            <person name="Sederoff R.R."/>
            <person name="Wang G."/>
            <person name="Qu G."/>
            <person name="Chen S."/>
        </authorList>
    </citation>
    <scope>NUCLEOTIDE SEQUENCE [LARGE SCALE GENOMIC DNA]</scope>
    <source>
        <strain evidence="3">SC-2020</strain>
    </source>
</reference>
<organism evidence="3 4">
    <name type="scientific">Populus alba x Populus x berolinensis</name>
    <dbReference type="NCBI Taxonomy" id="444605"/>
    <lineage>
        <taxon>Eukaryota</taxon>
        <taxon>Viridiplantae</taxon>
        <taxon>Streptophyta</taxon>
        <taxon>Embryophyta</taxon>
        <taxon>Tracheophyta</taxon>
        <taxon>Spermatophyta</taxon>
        <taxon>Magnoliopsida</taxon>
        <taxon>eudicotyledons</taxon>
        <taxon>Gunneridae</taxon>
        <taxon>Pentapetalae</taxon>
        <taxon>rosids</taxon>
        <taxon>fabids</taxon>
        <taxon>Malpighiales</taxon>
        <taxon>Salicaceae</taxon>
        <taxon>Saliceae</taxon>
        <taxon>Populus</taxon>
    </lineage>
</organism>
<feature type="region of interest" description="Disordered" evidence="1">
    <location>
        <begin position="63"/>
        <end position="86"/>
    </location>
</feature>
<feature type="transmembrane region" description="Helical" evidence="2">
    <location>
        <begin position="6"/>
        <end position="22"/>
    </location>
</feature>
<keyword evidence="2" id="KW-0812">Transmembrane</keyword>
<comment type="caution">
    <text evidence="3">The sequence shown here is derived from an EMBL/GenBank/DDBJ whole genome shotgun (WGS) entry which is preliminary data.</text>
</comment>
<evidence type="ECO:0000256" key="1">
    <source>
        <dbReference type="SAM" id="MobiDB-lite"/>
    </source>
</evidence>
<keyword evidence="2" id="KW-1133">Transmembrane helix</keyword>
<evidence type="ECO:0000256" key="2">
    <source>
        <dbReference type="SAM" id="Phobius"/>
    </source>
</evidence>
<accession>A0AAD6LDD0</accession>
<evidence type="ECO:0000313" key="3">
    <source>
        <dbReference type="EMBL" id="KAJ6958606.1"/>
    </source>
</evidence>
<sequence length="86" mass="9670">MNASSVITEAFIFIFIIINLHLRKIITAHDRCLVEIDEASERNCGTEEDDPASKKSVMEPFLSTKGGQSNKLCGQRFHQTPPRVHT</sequence>
<protein>
    <submittedName>
        <fullName evidence="3">Uncharacterized protein</fullName>
    </submittedName>
</protein>
<name>A0AAD6LDD0_9ROSI</name>
<dbReference type="AlphaFoldDB" id="A0AAD6LDD0"/>
<gene>
    <name evidence="3" type="ORF">NC653_040303</name>
</gene>